<dbReference type="Pfam" id="PF14109">
    <property type="entry name" value="GldH_lipo"/>
    <property type="match status" value="1"/>
</dbReference>
<keyword evidence="1" id="KW-0449">Lipoprotein</keyword>
<evidence type="ECO:0000313" key="1">
    <source>
        <dbReference type="EMBL" id="SFG04403.1"/>
    </source>
</evidence>
<proteinExistence type="predicted"/>
<evidence type="ECO:0000313" key="2">
    <source>
        <dbReference type="Proteomes" id="UP000199642"/>
    </source>
</evidence>
<dbReference type="EMBL" id="FOPC01000001">
    <property type="protein sequence ID" value="SFG04403.1"/>
    <property type="molecule type" value="Genomic_DNA"/>
</dbReference>
<sequence>MSKSIYLFSSIVILFFSCGQDRVYEEFIALDNQTWNASDSLNFDLGELDLNEKKTLLALRFNEQYGYSNCYIRVISKDSTQSVIGNKLLDVPLFDSKTGEPLGNGFGSTFTKYDTLPFSIPENTKSITLLQYMRVEDLPGIEAAGIKIID</sequence>
<dbReference type="InterPro" id="IPR020018">
    <property type="entry name" value="Motility-assoc_lipoprot_GldH"/>
</dbReference>
<protein>
    <submittedName>
        <fullName evidence="1">Gliding motility-associated lipoprotein GldH</fullName>
    </submittedName>
</protein>
<name>A0A1I2NLF4_9BACT</name>
<dbReference type="STRING" id="435880.SAMN04487988_101180"/>
<gene>
    <name evidence="1" type="ORF">SAMN04487988_101180</name>
</gene>
<keyword evidence="2" id="KW-1185">Reference proteome</keyword>
<dbReference type="RefSeq" id="WP_177188397.1">
    <property type="nucleotide sequence ID" value="NZ_FOPC01000001.1"/>
</dbReference>
<dbReference type="PROSITE" id="PS51257">
    <property type="entry name" value="PROKAR_LIPOPROTEIN"/>
    <property type="match status" value="1"/>
</dbReference>
<dbReference type="Proteomes" id="UP000199642">
    <property type="component" value="Unassembled WGS sequence"/>
</dbReference>
<accession>A0A1I2NLF4</accession>
<reference evidence="2" key="1">
    <citation type="submission" date="2016-10" db="EMBL/GenBank/DDBJ databases">
        <authorList>
            <person name="Varghese N."/>
            <person name="Submissions S."/>
        </authorList>
    </citation>
    <scope>NUCLEOTIDE SEQUENCE [LARGE SCALE GENOMIC DNA]</scope>
    <source>
        <strain evidence="2">DSM 19315</strain>
    </source>
</reference>
<organism evidence="1 2">
    <name type="scientific">Algoriphagus hitonicola</name>
    <dbReference type="NCBI Taxonomy" id="435880"/>
    <lineage>
        <taxon>Bacteria</taxon>
        <taxon>Pseudomonadati</taxon>
        <taxon>Bacteroidota</taxon>
        <taxon>Cytophagia</taxon>
        <taxon>Cytophagales</taxon>
        <taxon>Cyclobacteriaceae</taxon>
        <taxon>Algoriphagus</taxon>
    </lineage>
</organism>
<dbReference type="AlphaFoldDB" id="A0A1I2NLF4"/>